<keyword evidence="7" id="KW-1185">Reference proteome</keyword>
<feature type="non-terminal residue" evidence="6">
    <location>
        <position position="1"/>
    </location>
</feature>
<sequence length="339" mass="37164">RRHFIRRAAFRAAASPSTSVVSKSSSPSFLAQSKVQSAISPSVFRRFASDNANSESRPVAAADAEEHGTIRSAIDSAAESTSTYTKDAEESLAQSTEPAQETYGGDRGAEPTSGLASGFPRAPRQNRYNDDRRDNYTTRSNNPRSNNPRVLTPTSGIYVGNLLFDVTAKDLEREFEQFGPIKSTIIATDARGLSKGFGYVEFETIEAANAAIVAKNQTVLEGRRLIVNYMARTVREVRENPPSKTLFIGNLAFEMSDADLNKLFRDIRNVIDVRVAIDRRTGQPRGFAHADFVDVESATKGREALMGREIYGRKLRVDFSTGGTKDRVRTGPRNGGQNG</sequence>
<dbReference type="SMART" id="SM00360">
    <property type="entry name" value="RRM"/>
    <property type="match status" value="2"/>
</dbReference>
<dbReference type="Proteomes" id="UP000241818">
    <property type="component" value="Unassembled WGS sequence"/>
</dbReference>
<dbReference type="PANTHER" id="PTHR23236:SF119">
    <property type="entry name" value="NUCLEAR RNA-BINDING PROTEIN SART-3"/>
    <property type="match status" value="1"/>
</dbReference>
<feature type="domain" description="RRM" evidence="5">
    <location>
        <begin position="155"/>
        <end position="232"/>
    </location>
</feature>
<feature type="compositionally biased region" description="Basic and acidic residues" evidence="4">
    <location>
        <begin position="127"/>
        <end position="136"/>
    </location>
</feature>
<dbReference type="Gene3D" id="3.30.70.330">
    <property type="match status" value="2"/>
</dbReference>
<evidence type="ECO:0000256" key="2">
    <source>
        <dbReference type="ARBA" id="ARBA00022884"/>
    </source>
</evidence>
<dbReference type="EMBL" id="KZ679007">
    <property type="protein sequence ID" value="PSS25146.1"/>
    <property type="molecule type" value="Genomic_DNA"/>
</dbReference>
<dbReference type="PROSITE" id="PS50102">
    <property type="entry name" value="RRM"/>
    <property type="match status" value="2"/>
</dbReference>
<dbReference type="InterPro" id="IPR035979">
    <property type="entry name" value="RBD_domain_sf"/>
</dbReference>
<gene>
    <name evidence="6" type="ORF">M430DRAFT_85635</name>
</gene>
<evidence type="ECO:0000259" key="5">
    <source>
        <dbReference type="PROSITE" id="PS50102"/>
    </source>
</evidence>
<organism evidence="6 7">
    <name type="scientific">Amorphotheca resinae ATCC 22711</name>
    <dbReference type="NCBI Taxonomy" id="857342"/>
    <lineage>
        <taxon>Eukaryota</taxon>
        <taxon>Fungi</taxon>
        <taxon>Dikarya</taxon>
        <taxon>Ascomycota</taxon>
        <taxon>Pezizomycotina</taxon>
        <taxon>Leotiomycetes</taxon>
        <taxon>Helotiales</taxon>
        <taxon>Amorphothecaceae</taxon>
        <taxon>Amorphotheca</taxon>
    </lineage>
</organism>
<evidence type="ECO:0000313" key="7">
    <source>
        <dbReference type="Proteomes" id="UP000241818"/>
    </source>
</evidence>
<feature type="non-terminal residue" evidence="6">
    <location>
        <position position="339"/>
    </location>
</feature>
<proteinExistence type="predicted"/>
<evidence type="ECO:0000256" key="4">
    <source>
        <dbReference type="SAM" id="MobiDB-lite"/>
    </source>
</evidence>
<dbReference type="GO" id="GO:0003723">
    <property type="term" value="F:RNA binding"/>
    <property type="evidence" value="ECO:0007669"/>
    <property type="project" value="UniProtKB-UniRule"/>
</dbReference>
<evidence type="ECO:0000256" key="1">
    <source>
        <dbReference type="ARBA" id="ARBA00022737"/>
    </source>
</evidence>
<feature type="domain" description="RRM" evidence="5">
    <location>
        <begin position="244"/>
        <end position="322"/>
    </location>
</feature>
<dbReference type="InterPro" id="IPR000504">
    <property type="entry name" value="RRM_dom"/>
</dbReference>
<feature type="region of interest" description="Disordered" evidence="4">
    <location>
        <begin position="50"/>
        <end position="152"/>
    </location>
</feature>
<dbReference type="CDD" id="cd00590">
    <property type="entry name" value="RRM_SF"/>
    <property type="match status" value="1"/>
</dbReference>
<dbReference type="InterPro" id="IPR012677">
    <property type="entry name" value="Nucleotide-bd_a/b_plait_sf"/>
</dbReference>
<dbReference type="AlphaFoldDB" id="A0A2T3B9Z6"/>
<dbReference type="InParanoid" id="A0A2T3B9Z6"/>
<dbReference type="OrthoDB" id="6730379at2759"/>
<evidence type="ECO:0000313" key="6">
    <source>
        <dbReference type="EMBL" id="PSS25146.1"/>
    </source>
</evidence>
<dbReference type="Pfam" id="PF00076">
    <property type="entry name" value="RRM_1"/>
    <property type="match status" value="2"/>
</dbReference>
<feature type="compositionally biased region" description="Low complexity" evidence="4">
    <location>
        <begin position="137"/>
        <end position="149"/>
    </location>
</feature>
<accession>A0A2T3B9Z6</accession>
<keyword evidence="2 3" id="KW-0694">RNA-binding</keyword>
<dbReference type="STRING" id="857342.A0A2T3B9Z6"/>
<protein>
    <recommendedName>
        <fullName evidence="5">RRM domain-containing protein</fullName>
    </recommendedName>
</protein>
<name>A0A2T3B9Z6_AMORE</name>
<keyword evidence="1" id="KW-0677">Repeat</keyword>
<dbReference type="RefSeq" id="XP_024723745.1">
    <property type="nucleotide sequence ID" value="XM_024869635.1"/>
</dbReference>
<dbReference type="PANTHER" id="PTHR23236">
    <property type="entry name" value="EUKARYOTIC TRANSLATION INITIATION FACTOR 4B/4H"/>
    <property type="match status" value="1"/>
</dbReference>
<dbReference type="SUPFAM" id="SSF54928">
    <property type="entry name" value="RNA-binding domain, RBD"/>
    <property type="match status" value="2"/>
</dbReference>
<evidence type="ECO:0000256" key="3">
    <source>
        <dbReference type="PROSITE-ProRule" id="PRU00176"/>
    </source>
</evidence>
<reference evidence="6 7" key="1">
    <citation type="journal article" date="2018" name="New Phytol.">
        <title>Comparative genomics and transcriptomics depict ericoid mycorrhizal fungi as versatile saprotrophs and plant mutualists.</title>
        <authorList>
            <person name="Martino E."/>
            <person name="Morin E."/>
            <person name="Grelet G.A."/>
            <person name="Kuo A."/>
            <person name="Kohler A."/>
            <person name="Daghino S."/>
            <person name="Barry K.W."/>
            <person name="Cichocki N."/>
            <person name="Clum A."/>
            <person name="Dockter R.B."/>
            <person name="Hainaut M."/>
            <person name="Kuo R.C."/>
            <person name="LaButti K."/>
            <person name="Lindahl B.D."/>
            <person name="Lindquist E.A."/>
            <person name="Lipzen A."/>
            <person name="Khouja H.R."/>
            <person name="Magnuson J."/>
            <person name="Murat C."/>
            <person name="Ohm R.A."/>
            <person name="Singer S.W."/>
            <person name="Spatafora J.W."/>
            <person name="Wang M."/>
            <person name="Veneault-Fourrey C."/>
            <person name="Henrissat B."/>
            <person name="Grigoriev I.V."/>
            <person name="Martin F.M."/>
            <person name="Perotto S."/>
        </authorList>
    </citation>
    <scope>NUCLEOTIDE SEQUENCE [LARGE SCALE GENOMIC DNA]</scope>
    <source>
        <strain evidence="6 7">ATCC 22711</strain>
    </source>
</reference>
<dbReference type="GeneID" id="36577716"/>